<dbReference type="InterPro" id="IPR011527">
    <property type="entry name" value="ABC1_TM_dom"/>
</dbReference>
<dbReference type="InterPro" id="IPR027417">
    <property type="entry name" value="P-loop_NTPase"/>
</dbReference>
<feature type="domain" description="ABC transmembrane type-1" evidence="11">
    <location>
        <begin position="165"/>
        <end position="466"/>
    </location>
</feature>
<keyword evidence="2 9" id="KW-0812">Transmembrane</keyword>
<evidence type="ECO:0000313" key="13">
    <source>
        <dbReference type="EMBL" id="STD84708.1"/>
    </source>
</evidence>
<keyword evidence="4 13" id="KW-0378">Hydrolase</keyword>
<dbReference type="PROSITE" id="PS00211">
    <property type="entry name" value="ABC_TRANSPORTER_1"/>
    <property type="match status" value="1"/>
</dbReference>
<dbReference type="PROSITE" id="PS50893">
    <property type="entry name" value="ABC_TRANSPORTER_2"/>
    <property type="match status" value="1"/>
</dbReference>
<evidence type="ECO:0000259" key="12">
    <source>
        <dbReference type="PROSITE" id="PS50990"/>
    </source>
</evidence>
<dbReference type="InterPro" id="IPR036640">
    <property type="entry name" value="ABC1_TM_sf"/>
</dbReference>
<dbReference type="Proteomes" id="UP000254807">
    <property type="component" value="Unassembled WGS sequence"/>
</dbReference>
<dbReference type="PROSITE" id="PS50929">
    <property type="entry name" value="ABC_TM1F"/>
    <property type="match status" value="1"/>
</dbReference>
<evidence type="ECO:0000256" key="2">
    <source>
        <dbReference type="ARBA" id="ARBA00022692"/>
    </source>
</evidence>
<dbReference type="CDD" id="cd18570">
    <property type="entry name" value="ABC_6TM_PCAT1_LagD_like"/>
    <property type="match status" value="1"/>
</dbReference>
<gene>
    <name evidence="13" type="primary">lagD_4</name>
    <name evidence="13" type="ORF">NCTC12360_03255</name>
</gene>
<keyword evidence="7 9" id="KW-1133">Transmembrane helix</keyword>
<dbReference type="InterPro" id="IPR003439">
    <property type="entry name" value="ABC_transporter-like_ATP-bd"/>
</dbReference>
<dbReference type="InterPro" id="IPR003593">
    <property type="entry name" value="AAA+_ATPase"/>
</dbReference>
<keyword evidence="6 13" id="KW-0067">ATP-binding</keyword>
<evidence type="ECO:0000256" key="1">
    <source>
        <dbReference type="ARBA" id="ARBA00004651"/>
    </source>
</evidence>
<dbReference type="GO" id="GO:0015421">
    <property type="term" value="F:ABC-type oligopeptide transporter activity"/>
    <property type="evidence" value="ECO:0007669"/>
    <property type="project" value="TreeGrafter"/>
</dbReference>
<evidence type="ECO:0000256" key="6">
    <source>
        <dbReference type="ARBA" id="ARBA00022840"/>
    </source>
</evidence>
<dbReference type="InterPro" id="IPR005074">
    <property type="entry name" value="Peptidase_C39"/>
</dbReference>
<proteinExistence type="predicted"/>
<dbReference type="PANTHER" id="PTHR43394:SF1">
    <property type="entry name" value="ATP-BINDING CASSETTE SUB-FAMILY B MEMBER 10, MITOCHONDRIAL"/>
    <property type="match status" value="1"/>
</dbReference>
<dbReference type="GO" id="GO:0005886">
    <property type="term" value="C:plasma membrane"/>
    <property type="evidence" value="ECO:0007669"/>
    <property type="project" value="UniProtKB-SubCell"/>
</dbReference>
<dbReference type="EMBL" id="UFYW01000001">
    <property type="protein sequence ID" value="STD84708.1"/>
    <property type="molecule type" value="Genomic_DNA"/>
</dbReference>
<dbReference type="SUPFAM" id="SSF52540">
    <property type="entry name" value="P-loop containing nucleoside triphosphate hydrolases"/>
    <property type="match status" value="1"/>
</dbReference>
<keyword evidence="8 9" id="KW-0472">Membrane</keyword>
<accession>A0A376H8I7</accession>
<keyword evidence="5" id="KW-0645">Protease</keyword>
<feature type="transmembrane region" description="Helical" evidence="9">
    <location>
        <begin position="323"/>
        <end position="342"/>
    </location>
</feature>
<evidence type="ECO:0000256" key="9">
    <source>
        <dbReference type="SAM" id="Phobius"/>
    </source>
</evidence>
<dbReference type="Gene3D" id="1.20.1560.10">
    <property type="entry name" value="ABC transporter type 1, transmembrane domain"/>
    <property type="match status" value="1"/>
</dbReference>
<dbReference type="GO" id="GO:0016887">
    <property type="term" value="F:ATP hydrolysis activity"/>
    <property type="evidence" value="ECO:0007669"/>
    <property type="project" value="InterPro"/>
</dbReference>
<evidence type="ECO:0000259" key="10">
    <source>
        <dbReference type="PROSITE" id="PS50893"/>
    </source>
</evidence>
<evidence type="ECO:0000259" key="11">
    <source>
        <dbReference type="PROSITE" id="PS50929"/>
    </source>
</evidence>
<dbReference type="Pfam" id="PF03412">
    <property type="entry name" value="Peptidase_C39"/>
    <property type="match status" value="1"/>
</dbReference>
<dbReference type="RefSeq" id="WP_071870178.1">
    <property type="nucleotide sequence ID" value="NZ_JBHULA010000035.1"/>
</dbReference>
<feature type="domain" description="ABC transporter" evidence="10">
    <location>
        <begin position="503"/>
        <end position="711"/>
    </location>
</feature>
<dbReference type="Pfam" id="PF00664">
    <property type="entry name" value="ABC_membrane"/>
    <property type="match status" value="1"/>
</dbReference>
<dbReference type="Gene3D" id="3.40.50.300">
    <property type="entry name" value="P-loop containing nucleotide triphosphate hydrolases"/>
    <property type="match status" value="1"/>
</dbReference>
<dbReference type="GO" id="GO:0008234">
    <property type="term" value="F:cysteine-type peptidase activity"/>
    <property type="evidence" value="ECO:0007669"/>
    <property type="project" value="UniProtKB-KW"/>
</dbReference>
<reference evidence="13 14" key="1">
    <citation type="submission" date="2018-06" db="EMBL/GenBank/DDBJ databases">
        <authorList>
            <consortium name="Pathogen Informatics"/>
            <person name="Doyle S."/>
        </authorList>
    </citation>
    <scope>NUCLEOTIDE SEQUENCE [LARGE SCALE GENOMIC DNA]</scope>
    <source>
        <strain evidence="13 14">NCTC12360</strain>
    </source>
</reference>
<keyword evidence="14" id="KW-1185">Reference proteome</keyword>
<dbReference type="InterPro" id="IPR039421">
    <property type="entry name" value="Type_1_exporter"/>
</dbReference>
<feature type="transmembrane region" description="Helical" evidence="9">
    <location>
        <begin position="408"/>
        <end position="429"/>
    </location>
</feature>
<sequence>MLKRVRQNEQKDCGAAAFATLANLCGRKMSLAEARDLTRSNSTGATLQGLIEAGSKIGLTAEGLEGSIGELRDGIRSKEINLPFIALVVLETGLSHFLVVEEWSDTKIKVFDPAQGVKKISVGYFEKIWGGYIVIFRKTELFSPGQTTSISYYGTLFFKEKSRLLLVLLFSVVIALFSFLGSFSYQRIIDSFILNSESAIHEEHAHTSIFEEAFHEILYNFQYLILAVVILYLFQAILSIVRAFFIANVSKRMNDDLFEAFFKKILFMKATNLRARDSGELITRYNITTQVQQVLTRLVLSIFLEIFVAITGGAILYIINKQLFLVTTGILLGYTAVSIIFIKPLNKINNELIEKNARTLNVLNETFTGFETIKLFQRESFFLGKFLKQAKSFTHTGKYSVILQNSQASFILLLESLGTILVLWQGSTLVVADKLSLGALIAFISLITFYTSPVRNIIEYQREIQNVLVMVRKLSDVMDDVSEENEGENEVLNDTLKKEWRSIEFKNIYFSYAADNYIINNLSVRFKAGMSYALVGKSGSGKTTFMHLLSSLYSPDKGTILLNDEEIHENKKNYRKQIAYASNDPFLMFGTIRENLTLGMEVNDEGYLTEVLEAVGVTEMTNSFANGLDTVVLENGENLSSGQKQRIAIARALLKKPKILLLDEAFSNLDTNSKLGILKFIEDKLKSCIRIYVSHDDLVSSKVDEIIRFGS</sequence>
<dbReference type="EC" id="3.4.22.-" evidence="13"/>
<organism evidence="13 14">
    <name type="scientific">Enterococcus gallinarum</name>
    <dbReference type="NCBI Taxonomy" id="1353"/>
    <lineage>
        <taxon>Bacteria</taxon>
        <taxon>Bacillati</taxon>
        <taxon>Bacillota</taxon>
        <taxon>Bacilli</taxon>
        <taxon>Lactobacillales</taxon>
        <taxon>Enterococcaceae</taxon>
        <taxon>Enterococcus</taxon>
    </lineage>
</organism>
<dbReference type="Pfam" id="PF00005">
    <property type="entry name" value="ABC_tran"/>
    <property type="match status" value="1"/>
</dbReference>
<protein>
    <submittedName>
        <fullName evidence="13">ABC transporter, ATP-binding protein/permease</fullName>
        <ecNumber evidence="13">3.4.22.-</ecNumber>
    </submittedName>
</protein>
<dbReference type="PROSITE" id="PS50990">
    <property type="entry name" value="PEPTIDASE_C39"/>
    <property type="match status" value="1"/>
</dbReference>
<feature type="transmembrane region" description="Helical" evidence="9">
    <location>
        <begin position="435"/>
        <end position="452"/>
    </location>
</feature>
<name>A0A376H8I7_ENTGA</name>
<dbReference type="OrthoDB" id="9762778at2"/>
<keyword evidence="5" id="KW-0788">Thiol protease</keyword>
<evidence type="ECO:0000256" key="3">
    <source>
        <dbReference type="ARBA" id="ARBA00022741"/>
    </source>
</evidence>
<evidence type="ECO:0000256" key="5">
    <source>
        <dbReference type="ARBA" id="ARBA00022807"/>
    </source>
</evidence>
<comment type="subcellular location">
    <subcellularLocation>
        <location evidence="1">Cell membrane</location>
        <topology evidence="1">Multi-pass membrane protein</topology>
    </subcellularLocation>
</comment>
<dbReference type="AlphaFoldDB" id="A0A376H8I7"/>
<feature type="transmembrane region" description="Helical" evidence="9">
    <location>
        <begin position="164"/>
        <end position="185"/>
    </location>
</feature>
<dbReference type="Gene3D" id="3.90.70.10">
    <property type="entry name" value="Cysteine proteinases"/>
    <property type="match status" value="1"/>
</dbReference>
<keyword evidence="3" id="KW-0547">Nucleotide-binding</keyword>
<evidence type="ECO:0000256" key="4">
    <source>
        <dbReference type="ARBA" id="ARBA00022801"/>
    </source>
</evidence>
<feature type="transmembrane region" description="Helical" evidence="9">
    <location>
        <begin position="294"/>
        <end position="317"/>
    </location>
</feature>
<dbReference type="InterPro" id="IPR017871">
    <property type="entry name" value="ABC_transporter-like_CS"/>
</dbReference>
<evidence type="ECO:0000256" key="8">
    <source>
        <dbReference type="ARBA" id="ARBA00023136"/>
    </source>
</evidence>
<feature type="domain" description="Peptidase C39" evidence="12">
    <location>
        <begin position="7"/>
        <end position="136"/>
    </location>
</feature>
<dbReference type="GO" id="GO:0005524">
    <property type="term" value="F:ATP binding"/>
    <property type="evidence" value="ECO:0007669"/>
    <property type="project" value="UniProtKB-KW"/>
</dbReference>
<feature type="transmembrane region" description="Helical" evidence="9">
    <location>
        <begin position="223"/>
        <end position="245"/>
    </location>
</feature>
<evidence type="ECO:0000313" key="14">
    <source>
        <dbReference type="Proteomes" id="UP000254807"/>
    </source>
</evidence>
<dbReference type="SUPFAM" id="SSF90123">
    <property type="entry name" value="ABC transporter transmembrane region"/>
    <property type="match status" value="1"/>
</dbReference>
<dbReference type="GO" id="GO:0006508">
    <property type="term" value="P:proteolysis"/>
    <property type="evidence" value="ECO:0007669"/>
    <property type="project" value="InterPro"/>
</dbReference>
<evidence type="ECO:0000256" key="7">
    <source>
        <dbReference type="ARBA" id="ARBA00022989"/>
    </source>
</evidence>
<dbReference type="SMART" id="SM00382">
    <property type="entry name" value="AAA"/>
    <property type="match status" value="1"/>
</dbReference>
<dbReference type="PANTHER" id="PTHR43394">
    <property type="entry name" value="ATP-DEPENDENT PERMEASE MDL1, MITOCHONDRIAL"/>
    <property type="match status" value="1"/>
</dbReference>